<dbReference type="InterPro" id="IPR027275">
    <property type="entry name" value="PRC-brl_dom"/>
</dbReference>
<protein>
    <submittedName>
        <fullName evidence="2">PRC-barrel domain-containing protein</fullName>
    </submittedName>
</protein>
<gene>
    <name evidence="2" type="ORF">ACFSBH_10460</name>
</gene>
<evidence type="ECO:0000313" key="3">
    <source>
        <dbReference type="Proteomes" id="UP001597221"/>
    </source>
</evidence>
<organism evidence="2 3">
    <name type="scientific">Oceanobacillus luteolus</name>
    <dbReference type="NCBI Taxonomy" id="1274358"/>
    <lineage>
        <taxon>Bacteria</taxon>
        <taxon>Bacillati</taxon>
        <taxon>Bacillota</taxon>
        <taxon>Bacilli</taxon>
        <taxon>Bacillales</taxon>
        <taxon>Bacillaceae</taxon>
        <taxon>Oceanobacillus</taxon>
    </lineage>
</organism>
<comment type="caution">
    <text evidence="2">The sequence shown here is derived from an EMBL/GenBank/DDBJ whole genome shotgun (WGS) entry which is preliminary data.</text>
</comment>
<feature type="domain" description="PRC-barrel" evidence="1">
    <location>
        <begin position="14"/>
        <end position="74"/>
    </location>
</feature>
<dbReference type="RefSeq" id="WP_251512111.1">
    <property type="nucleotide sequence ID" value="NZ_JAMBON010000004.1"/>
</dbReference>
<dbReference type="InterPro" id="IPR011033">
    <property type="entry name" value="PRC_barrel-like_sf"/>
</dbReference>
<keyword evidence="3" id="KW-1185">Reference proteome</keyword>
<sequence length="246" mass="29121">MYYFTSQLLTYNIDATDGEMGKVKDLYMDDHAWKIRYAIVDTRKWLPERKVLLPPSAFKGINPENETIEVEYDKNTIKNSPAVPENTDLTREHENQLMNYFGWTRYWPNDVLVGNEHRALGVFHDEQDPQRREQIPNEIEEEREILLHQHGSSLRSHEEIMNARVHGKDGKLGKVVDFVHDEDWNVKFIVVTSLELTKKDFYFYPMRQITSIDWYEGDVYLDETLINFESKLAFSTKEDILVNFHS</sequence>
<dbReference type="SUPFAM" id="SSF50346">
    <property type="entry name" value="PRC-barrel domain"/>
    <property type="match status" value="2"/>
</dbReference>
<evidence type="ECO:0000313" key="2">
    <source>
        <dbReference type="EMBL" id="MFD1608076.1"/>
    </source>
</evidence>
<accession>A0ABW4HS17</accession>
<dbReference type="Proteomes" id="UP001597221">
    <property type="component" value="Unassembled WGS sequence"/>
</dbReference>
<reference evidence="3" key="1">
    <citation type="journal article" date="2019" name="Int. J. Syst. Evol. Microbiol.">
        <title>The Global Catalogue of Microorganisms (GCM) 10K type strain sequencing project: providing services to taxonomists for standard genome sequencing and annotation.</title>
        <authorList>
            <consortium name="The Broad Institute Genomics Platform"/>
            <consortium name="The Broad Institute Genome Sequencing Center for Infectious Disease"/>
            <person name="Wu L."/>
            <person name="Ma J."/>
        </authorList>
    </citation>
    <scope>NUCLEOTIDE SEQUENCE [LARGE SCALE GENOMIC DNA]</scope>
    <source>
        <strain evidence="3">CGMCC 1.12376</strain>
    </source>
</reference>
<evidence type="ECO:0000259" key="1">
    <source>
        <dbReference type="Pfam" id="PF05239"/>
    </source>
</evidence>
<proteinExistence type="predicted"/>
<dbReference type="Pfam" id="PF05239">
    <property type="entry name" value="PRC"/>
    <property type="match status" value="1"/>
</dbReference>
<dbReference type="Gene3D" id="3.90.50.10">
    <property type="entry name" value="Photosynthetic Reaction Center, subunit H, domain 2"/>
    <property type="match status" value="2"/>
</dbReference>
<name>A0ABW4HS17_9BACI</name>
<dbReference type="InterPro" id="IPR014747">
    <property type="entry name" value="Bac_photo_RC_H_C"/>
</dbReference>
<dbReference type="EMBL" id="JBHUDE010000046">
    <property type="protein sequence ID" value="MFD1608076.1"/>
    <property type="molecule type" value="Genomic_DNA"/>
</dbReference>